<dbReference type="CDD" id="cd17535">
    <property type="entry name" value="REC_NarL-like"/>
    <property type="match status" value="1"/>
</dbReference>
<dbReference type="Gene3D" id="3.40.50.2300">
    <property type="match status" value="1"/>
</dbReference>
<evidence type="ECO:0000256" key="1">
    <source>
        <dbReference type="ARBA" id="ARBA00022553"/>
    </source>
</evidence>
<keyword evidence="2 6" id="KW-0238">DNA-binding</keyword>
<name>A0A3L9ML97_9FLAO</name>
<evidence type="ECO:0000256" key="2">
    <source>
        <dbReference type="ARBA" id="ARBA00023125"/>
    </source>
</evidence>
<feature type="modified residue" description="4-aspartylphosphate" evidence="3">
    <location>
        <position position="59"/>
    </location>
</feature>
<reference evidence="6 7" key="1">
    <citation type="submission" date="2018-10" db="EMBL/GenBank/DDBJ databases">
        <authorList>
            <person name="Chen X."/>
        </authorList>
    </citation>
    <scope>NUCLEOTIDE SEQUENCE [LARGE SCALE GENOMIC DNA]</scope>
    <source>
        <strain evidence="6 7">YIM 102668</strain>
    </source>
</reference>
<dbReference type="OrthoDB" id="9797341at2"/>
<keyword evidence="1 3" id="KW-0597">Phosphoprotein</keyword>
<sequence>MSDKIRIGILDDEKLLVEAFSNLISMNENFEVCIKNTNPVDFLEELQKLDQLPDVILLDLNMEPINGLEVLEQLHQKKIDIKVLVLSSLYNPSMYGYMIKYGISGFLPKYTDKEELFEAIQKIHTDRFYFNEGNQKLINDFLQQKNKNTNPWNMISLSEREIEILILICKEHSTKEIAEILFISNKTVEAHRSKIMEKIGCKNVVGMVTYAILNGIYVLT</sequence>
<dbReference type="CDD" id="cd06170">
    <property type="entry name" value="LuxR_C_like"/>
    <property type="match status" value="1"/>
</dbReference>
<evidence type="ECO:0000259" key="5">
    <source>
        <dbReference type="PROSITE" id="PS50110"/>
    </source>
</evidence>
<dbReference type="Pfam" id="PF00072">
    <property type="entry name" value="Response_reg"/>
    <property type="match status" value="1"/>
</dbReference>
<dbReference type="InterPro" id="IPR039420">
    <property type="entry name" value="WalR-like"/>
</dbReference>
<organism evidence="6 7">
    <name type="scientific">Faecalibacter macacae</name>
    <dbReference type="NCBI Taxonomy" id="1859289"/>
    <lineage>
        <taxon>Bacteria</taxon>
        <taxon>Pseudomonadati</taxon>
        <taxon>Bacteroidota</taxon>
        <taxon>Flavobacteriia</taxon>
        <taxon>Flavobacteriales</taxon>
        <taxon>Weeksellaceae</taxon>
        <taxon>Faecalibacter</taxon>
    </lineage>
</organism>
<proteinExistence type="predicted"/>
<dbReference type="RefSeq" id="WP_121934119.1">
    <property type="nucleotide sequence ID" value="NZ_RDOJ01000005.1"/>
</dbReference>
<evidence type="ECO:0000259" key="4">
    <source>
        <dbReference type="PROSITE" id="PS50043"/>
    </source>
</evidence>
<dbReference type="InterPro" id="IPR011006">
    <property type="entry name" value="CheY-like_superfamily"/>
</dbReference>
<gene>
    <name evidence="6" type="ORF">EAH69_05170</name>
</gene>
<comment type="caution">
    <text evidence="6">The sequence shown here is derived from an EMBL/GenBank/DDBJ whole genome shotgun (WGS) entry which is preliminary data.</text>
</comment>
<dbReference type="SMART" id="SM00448">
    <property type="entry name" value="REC"/>
    <property type="match status" value="1"/>
</dbReference>
<dbReference type="GO" id="GO:0003677">
    <property type="term" value="F:DNA binding"/>
    <property type="evidence" value="ECO:0007669"/>
    <property type="project" value="UniProtKB-KW"/>
</dbReference>
<dbReference type="PRINTS" id="PR00038">
    <property type="entry name" value="HTHLUXR"/>
</dbReference>
<dbReference type="EMBL" id="RDOJ01000005">
    <property type="protein sequence ID" value="RLZ11439.1"/>
    <property type="molecule type" value="Genomic_DNA"/>
</dbReference>
<evidence type="ECO:0000313" key="7">
    <source>
        <dbReference type="Proteomes" id="UP000275348"/>
    </source>
</evidence>
<feature type="domain" description="Response regulatory" evidence="5">
    <location>
        <begin position="6"/>
        <end position="124"/>
    </location>
</feature>
<dbReference type="PANTHER" id="PTHR43214">
    <property type="entry name" value="TWO-COMPONENT RESPONSE REGULATOR"/>
    <property type="match status" value="1"/>
</dbReference>
<dbReference type="InterPro" id="IPR036388">
    <property type="entry name" value="WH-like_DNA-bd_sf"/>
</dbReference>
<dbReference type="AlphaFoldDB" id="A0A3L9ML97"/>
<dbReference type="InterPro" id="IPR016032">
    <property type="entry name" value="Sig_transdc_resp-reg_C-effctor"/>
</dbReference>
<evidence type="ECO:0000313" key="6">
    <source>
        <dbReference type="EMBL" id="RLZ11439.1"/>
    </source>
</evidence>
<protein>
    <submittedName>
        <fullName evidence="6">DNA-binding response regulator</fullName>
    </submittedName>
</protein>
<dbReference type="SUPFAM" id="SSF46894">
    <property type="entry name" value="C-terminal effector domain of the bipartite response regulators"/>
    <property type="match status" value="1"/>
</dbReference>
<dbReference type="PROSITE" id="PS50110">
    <property type="entry name" value="RESPONSE_REGULATORY"/>
    <property type="match status" value="1"/>
</dbReference>
<dbReference type="InterPro" id="IPR000792">
    <property type="entry name" value="Tscrpt_reg_LuxR_C"/>
</dbReference>
<evidence type="ECO:0000256" key="3">
    <source>
        <dbReference type="PROSITE-ProRule" id="PRU00169"/>
    </source>
</evidence>
<accession>A0A3L9ML97</accession>
<dbReference type="PROSITE" id="PS50043">
    <property type="entry name" value="HTH_LUXR_2"/>
    <property type="match status" value="1"/>
</dbReference>
<dbReference type="GO" id="GO:0000160">
    <property type="term" value="P:phosphorelay signal transduction system"/>
    <property type="evidence" value="ECO:0007669"/>
    <property type="project" value="InterPro"/>
</dbReference>
<dbReference type="InterPro" id="IPR058245">
    <property type="entry name" value="NreC/VraR/RcsB-like_REC"/>
</dbReference>
<dbReference type="Gene3D" id="1.10.10.10">
    <property type="entry name" value="Winged helix-like DNA-binding domain superfamily/Winged helix DNA-binding domain"/>
    <property type="match status" value="1"/>
</dbReference>
<dbReference type="Pfam" id="PF00196">
    <property type="entry name" value="GerE"/>
    <property type="match status" value="1"/>
</dbReference>
<dbReference type="InterPro" id="IPR001789">
    <property type="entry name" value="Sig_transdc_resp-reg_receiver"/>
</dbReference>
<feature type="domain" description="HTH luxR-type" evidence="4">
    <location>
        <begin position="148"/>
        <end position="215"/>
    </location>
</feature>
<dbReference type="Proteomes" id="UP000275348">
    <property type="component" value="Unassembled WGS sequence"/>
</dbReference>
<dbReference type="SUPFAM" id="SSF52172">
    <property type="entry name" value="CheY-like"/>
    <property type="match status" value="1"/>
</dbReference>
<dbReference type="GO" id="GO:0006355">
    <property type="term" value="P:regulation of DNA-templated transcription"/>
    <property type="evidence" value="ECO:0007669"/>
    <property type="project" value="InterPro"/>
</dbReference>
<keyword evidence="7" id="KW-1185">Reference proteome</keyword>
<dbReference type="SMART" id="SM00421">
    <property type="entry name" value="HTH_LUXR"/>
    <property type="match status" value="1"/>
</dbReference>